<dbReference type="AlphaFoldDB" id="A0A368R2Z0"/>
<name>A0A368R2Z0_SETIT</name>
<accession>A0A368R2Z0</accession>
<evidence type="ECO:0000313" key="1">
    <source>
        <dbReference type="EMBL" id="RCV24454.1"/>
    </source>
</evidence>
<organism evidence="1">
    <name type="scientific">Setaria italica</name>
    <name type="common">Foxtail millet</name>
    <name type="synonym">Panicum italicum</name>
    <dbReference type="NCBI Taxonomy" id="4555"/>
    <lineage>
        <taxon>Eukaryota</taxon>
        <taxon>Viridiplantae</taxon>
        <taxon>Streptophyta</taxon>
        <taxon>Embryophyta</taxon>
        <taxon>Tracheophyta</taxon>
        <taxon>Spermatophyta</taxon>
        <taxon>Magnoliopsida</taxon>
        <taxon>Liliopsida</taxon>
        <taxon>Poales</taxon>
        <taxon>Poaceae</taxon>
        <taxon>PACMAD clade</taxon>
        <taxon>Panicoideae</taxon>
        <taxon>Panicodae</taxon>
        <taxon>Paniceae</taxon>
        <taxon>Cenchrinae</taxon>
        <taxon>Setaria</taxon>
    </lineage>
</organism>
<reference evidence="1" key="1">
    <citation type="journal article" date="2012" name="Nat. Biotechnol.">
        <title>Reference genome sequence of the model plant Setaria.</title>
        <authorList>
            <person name="Bennetzen J.L."/>
            <person name="Schmutz J."/>
            <person name="Wang H."/>
            <person name="Percifield R."/>
            <person name="Hawkins J."/>
            <person name="Pontaroli A.C."/>
            <person name="Estep M."/>
            <person name="Feng L."/>
            <person name="Vaughn J.N."/>
            <person name="Grimwood J."/>
            <person name="Jenkins J."/>
            <person name="Barry K."/>
            <person name="Lindquist E."/>
            <person name="Hellsten U."/>
            <person name="Deshpande S."/>
            <person name="Wang X."/>
            <person name="Wu X."/>
            <person name="Mitros T."/>
            <person name="Triplett J."/>
            <person name="Yang X."/>
            <person name="Ye C.Y."/>
            <person name="Mauro-Herrera M."/>
            <person name="Wang L."/>
            <person name="Li P."/>
            <person name="Sharma M."/>
            <person name="Sharma R."/>
            <person name="Ronald P.C."/>
            <person name="Panaud O."/>
            <person name="Kellogg E.A."/>
            <person name="Brutnell T.P."/>
            <person name="Doust A.N."/>
            <person name="Tuskan G.A."/>
            <person name="Rokhsar D."/>
            <person name="Devos K.M."/>
        </authorList>
    </citation>
    <scope>NUCLEOTIDE SEQUENCE [LARGE SCALE GENOMIC DNA]</scope>
    <source>
        <strain evidence="1">Yugu1</strain>
    </source>
</reference>
<protein>
    <submittedName>
        <fullName evidence="1">Uncharacterized protein</fullName>
    </submittedName>
</protein>
<gene>
    <name evidence="1" type="ORF">SETIT_5G085700v2</name>
</gene>
<reference evidence="1" key="2">
    <citation type="submission" date="2015-07" db="EMBL/GenBank/DDBJ databases">
        <authorList>
            <person name="Noorani M."/>
        </authorList>
    </citation>
    <scope>NUCLEOTIDE SEQUENCE</scope>
    <source>
        <strain evidence="1">Yugu1</strain>
    </source>
</reference>
<proteinExistence type="predicted"/>
<dbReference type="EMBL" id="CM003532">
    <property type="protein sequence ID" value="RCV24454.1"/>
    <property type="molecule type" value="Genomic_DNA"/>
</dbReference>
<sequence length="58" mass="6734">MHADRTRSVWWSEFFLFFSIRRLETIQGVHLTSPHNFTTKTVKGEIQLASKISLLLAS</sequence>